<dbReference type="GO" id="GO:0016297">
    <property type="term" value="F:fatty acyl-[ACP] hydrolase activity"/>
    <property type="evidence" value="ECO:0007669"/>
    <property type="project" value="InterPro"/>
</dbReference>
<gene>
    <name evidence="4" type="ORF">QJS04_geneDACA023928</name>
</gene>
<dbReference type="GO" id="GO:0000036">
    <property type="term" value="F:acyl carrier activity"/>
    <property type="evidence" value="ECO:0007669"/>
    <property type="project" value="TreeGrafter"/>
</dbReference>
<comment type="caution">
    <text evidence="4">The sequence shown here is derived from an EMBL/GenBank/DDBJ whole genome shotgun (WGS) entry which is preliminary data.</text>
</comment>
<accession>A0AAV9BCA9</accession>
<dbReference type="PANTHER" id="PTHR31727">
    <property type="entry name" value="OLEOYL-ACYL CARRIER PROTEIN THIOESTERASE 1, CHLOROPLASTIC"/>
    <property type="match status" value="1"/>
</dbReference>
<dbReference type="EMBL" id="JAUJYN010000004">
    <property type="protein sequence ID" value="KAK1274211.1"/>
    <property type="molecule type" value="Genomic_DNA"/>
</dbReference>
<keyword evidence="5" id="KW-1185">Reference proteome</keyword>
<dbReference type="InterPro" id="IPR029069">
    <property type="entry name" value="HotDog_dom_sf"/>
</dbReference>
<evidence type="ECO:0000313" key="4">
    <source>
        <dbReference type="EMBL" id="KAK1274211.1"/>
    </source>
</evidence>
<evidence type="ECO:0000313" key="5">
    <source>
        <dbReference type="Proteomes" id="UP001179952"/>
    </source>
</evidence>
<feature type="domain" description="Acyl-ACP thioesterase-like C-terminal" evidence="3">
    <location>
        <begin position="85"/>
        <end position="119"/>
    </location>
</feature>
<keyword evidence="2" id="KW-1133">Transmembrane helix</keyword>
<reference evidence="4" key="1">
    <citation type="journal article" date="2023" name="Nat. Commun.">
        <title>Diploid and tetraploid genomes of Acorus and the evolution of monocots.</title>
        <authorList>
            <person name="Ma L."/>
            <person name="Liu K.W."/>
            <person name="Li Z."/>
            <person name="Hsiao Y.Y."/>
            <person name="Qi Y."/>
            <person name="Fu T."/>
            <person name="Tang G.D."/>
            <person name="Zhang D."/>
            <person name="Sun W.H."/>
            <person name="Liu D.K."/>
            <person name="Li Y."/>
            <person name="Chen G.Z."/>
            <person name="Liu X.D."/>
            <person name="Liao X.Y."/>
            <person name="Jiang Y.T."/>
            <person name="Yu X."/>
            <person name="Hao Y."/>
            <person name="Huang J."/>
            <person name="Zhao X.W."/>
            <person name="Ke S."/>
            <person name="Chen Y.Y."/>
            <person name="Wu W.L."/>
            <person name="Hsu J.L."/>
            <person name="Lin Y.F."/>
            <person name="Huang M.D."/>
            <person name="Li C.Y."/>
            <person name="Huang L."/>
            <person name="Wang Z.W."/>
            <person name="Zhao X."/>
            <person name="Zhong W.Y."/>
            <person name="Peng D.H."/>
            <person name="Ahmad S."/>
            <person name="Lan S."/>
            <person name="Zhang J.S."/>
            <person name="Tsai W.C."/>
            <person name="Van de Peer Y."/>
            <person name="Liu Z.J."/>
        </authorList>
    </citation>
    <scope>NUCLEOTIDE SEQUENCE</scope>
    <source>
        <strain evidence="4">SCP</strain>
    </source>
</reference>
<dbReference type="PANTHER" id="PTHR31727:SF6">
    <property type="entry name" value="OLEOYL-ACYL CARRIER PROTEIN THIOESTERASE 1, CHLOROPLASTIC"/>
    <property type="match status" value="1"/>
</dbReference>
<keyword evidence="2" id="KW-0472">Membrane</keyword>
<evidence type="ECO:0000256" key="1">
    <source>
        <dbReference type="SAM" id="MobiDB-lite"/>
    </source>
</evidence>
<dbReference type="AlphaFoldDB" id="A0AAV9BCA9"/>
<feature type="compositionally biased region" description="Polar residues" evidence="1">
    <location>
        <begin position="222"/>
        <end position="234"/>
    </location>
</feature>
<dbReference type="Pfam" id="PF20791">
    <property type="entry name" value="Acyl-ACP_TE_C"/>
    <property type="match status" value="2"/>
</dbReference>
<proteinExistence type="predicted"/>
<name>A0AAV9BCA9_ACOGR</name>
<dbReference type="SUPFAM" id="SSF54637">
    <property type="entry name" value="Thioesterase/thiol ester dehydrase-isomerase"/>
    <property type="match status" value="1"/>
</dbReference>
<feature type="transmembrane region" description="Helical" evidence="2">
    <location>
        <begin position="20"/>
        <end position="38"/>
    </location>
</feature>
<dbReference type="InterPro" id="IPR049427">
    <property type="entry name" value="Acyl-ACP_TE_C"/>
</dbReference>
<evidence type="ECO:0000256" key="2">
    <source>
        <dbReference type="SAM" id="Phobius"/>
    </source>
</evidence>
<sequence length="310" mass="36211">MIVSCFLFSIQRLFINYAMSFYHITYLCMFLTSSKWVMMNQITRRLQRVSDDVRDEVFDFCPKTPRLAFPEENSSSSKKIPKLEEPAQYTQLGLVPRRADLDMNQHVNNVAYIGWVLEEQGGEDGRRFKVEEEATYGGEEWAEERRIGKKLKPSHLFDFRQIVPKSYDFKKLRESVPQEIIDTHELQTITLDYRRECQHNDVVDSLTSPENPDEEEAVPQLKHTNGSPAPNRQAQNNESAQFLHFLRLSSSALEINRGRTVWRKLLKNFGLRKTLVLLSLGSWVLGRGKTPWRVIKILKDINQKLDRPHD</sequence>
<protein>
    <recommendedName>
        <fullName evidence="3">Acyl-ACP thioesterase-like C-terminal domain-containing protein</fullName>
    </recommendedName>
</protein>
<dbReference type="InterPro" id="IPR045023">
    <property type="entry name" value="FATA/B"/>
</dbReference>
<evidence type="ECO:0000259" key="3">
    <source>
        <dbReference type="Pfam" id="PF20791"/>
    </source>
</evidence>
<dbReference type="Proteomes" id="UP001179952">
    <property type="component" value="Unassembled WGS sequence"/>
</dbReference>
<reference evidence="4" key="2">
    <citation type="submission" date="2023-06" db="EMBL/GenBank/DDBJ databases">
        <authorList>
            <person name="Ma L."/>
            <person name="Liu K.-W."/>
            <person name="Li Z."/>
            <person name="Hsiao Y.-Y."/>
            <person name="Qi Y."/>
            <person name="Fu T."/>
            <person name="Tang G."/>
            <person name="Zhang D."/>
            <person name="Sun W.-H."/>
            <person name="Liu D.-K."/>
            <person name="Li Y."/>
            <person name="Chen G.-Z."/>
            <person name="Liu X.-D."/>
            <person name="Liao X.-Y."/>
            <person name="Jiang Y.-T."/>
            <person name="Yu X."/>
            <person name="Hao Y."/>
            <person name="Huang J."/>
            <person name="Zhao X.-W."/>
            <person name="Ke S."/>
            <person name="Chen Y.-Y."/>
            <person name="Wu W.-L."/>
            <person name="Hsu J.-L."/>
            <person name="Lin Y.-F."/>
            <person name="Huang M.-D."/>
            <person name="Li C.-Y."/>
            <person name="Huang L."/>
            <person name="Wang Z.-W."/>
            <person name="Zhao X."/>
            <person name="Zhong W.-Y."/>
            <person name="Peng D.-H."/>
            <person name="Ahmad S."/>
            <person name="Lan S."/>
            <person name="Zhang J.-S."/>
            <person name="Tsai W.-C."/>
            <person name="Van De Peer Y."/>
            <person name="Liu Z.-J."/>
        </authorList>
    </citation>
    <scope>NUCLEOTIDE SEQUENCE</scope>
    <source>
        <strain evidence="4">SCP</strain>
        <tissue evidence="4">Leaves</tissue>
    </source>
</reference>
<feature type="region of interest" description="Disordered" evidence="1">
    <location>
        <begin position="202"/>
        <end position="234"/>
    </location>
</feature>
<dbReference type="Gene3D" id="3.10.129.10">
    <property type="entry name" value="Hotdog Thioesterase"/>
    <property type="match status" value="1"/>
</dbReference>
<organism evidence="4 5">
    <name type="scientific">Acorus gramineus</name>
    <name type="common">Dwarf sweet flag</name>
    <dbReference type="NCBI Taxonomy" id="55184"/>
    <lineage>
        <taxon>Eukaryota</taxon>
        <taxon>Viridiplantae</taxon>
        <taxon>Streptophyta</taxon>
        <taxon>Embryophyta</taxon>
        <taxon>Tracheophyta</taxon>
        <taxon>Spermatophyta</taxon>
        <taxon>Magnoliopsida</taxon>
        <taxon>Liliopsida</taxon>
        <taxon>Acoraceae</taxon>
        <taxon>Acorus</taxon>
    </lineage>
</organism>
<keyword evidence="2" id="KW-0812">Transmembrane</keyword>
<feature type="domain" description="Acyl-ACP thioesterase-like C-terminal" evidence="3">
    <location>
        <begin position="171"/>
        <end position="264"/>
    </location>
</feature>